<dbReference type="GO" id="GO:0009966">
    <property type="term" value="P:regulation of signal transduction"/>
    <property type="evidence" value="ECO:0007669"/>
    <property type="project" value="InterPro"/>
</dbReference>
<comment type="function">
    <text evidence="12">Cell surface proteoglycan.</text>
</comment>
<keyword evidence="8" id="KW-0325">Glycoprotein</keyword>
<comment type="subcellular location">
    <subcellularLocation>
        <location evidence="1">Cell membrane</location>
        <topology evidence="1">Lipid-anchor</topology>
        <topology evidence="1">GPI-anchor</topology>
        <orientation evidence="1">Extracellular side</orientation>
    </subcellularLocation>
</comment>
<evidence type="ECO:0000256" key="3">
    <source>
        <dbReference type="ARBA" id="ARBA00022475"/>
    </source>
</evidence>
<dbReference type="Proteomes" id="UP000002281">
    <property type="component" value="Chromosome 13"/>
</dbReference>
<evidence type="ECO:0000256" key="12">
    <source>
        <dbReference type="RuleBase" id="RU003519"/>
    </source>
</evidence>
<feature type="signal peptide" evidence="14">
    <location>
        <begin position="1"/>
        <end position="19"/>
    </location>
</feature>
<protein>
    <submittedName>
        <fullName evidence="15">Glypican 2</fullName>
    </submittedName>
</protein>
<dbReference type="GO" id="GO:0045202">
    <property type="term" value="C:synapse"/>
    <property type="evidence" value="ECO:0000318"/>
    <property type="project" value="GO_Central"/>
</dbReference>
<evidence type="ECO:0000256" key="5">
    <source>
        <dbReference type="ARBA" id="ARBA00022729"/>
    </source>
</evidence>
<feature type="chain" id="PRO_5040139665" evidence="14">
    <location>
        <begin position="20"/>
        <end position="627"/>
    </location>
</feature>
<dbReference type="GO" id="GO:0009986">
    <property type="term" value="C:cell surface"/>
    <property type="evidence" value="ECO:0000318"/>
    <property type="project" value="GO_Central"/>
</dbReference>
<dbReference type="STRING" id="9796.ENSECAP00000006214"/>
<evidence type="ECO:0000313" key="17">
    <source>
        <dbReference type="VGNC" id="VGNC:51138"/>
    </source>
</evidence>
<dbReference type="Ensembl" id="ENSECAT00000008313.3">
    <property type="protein sequence ID" value="ENSECAP00000006214.3"/>
    <property type="gene ID" value="ENSECAG00000008170.4"/>
</dbReference>
<dbReference type="GO" id="GO:0007224">
    <property type="term" value="P:smoothened signaling pathway"/>
    <property type="evidence" value="ECO:0000318"/>
    <property type="project" value="GO_Central"/>
</dbReference>
<keyword evidence="16" id="KW-1185">Reference proteome</keyword>
<evidence type="ECO:0000256" key="6">
    <source>
        <dbReference type="ARBA" id="ARBA00022974"/>
    </source>
</evidence>
<dbReference type="Pfam" id="PF01153">
    <property type="entry name" value="Glypican"/>
    <property type="match status" value="1"/>
</dbReference>
<dbReference type="GeneTree" id="ENSGT01050000244897"/>
<dbReference type="PANTHER" id="PTHR10822:SF24">
    <property type="entry name" value="GLYPICAN-2"/>
    <property type="match status" value="1"/>
</dbReference>
<keyword evidence="6 12" id="KW-0654">Proteoglycan</keyword>
<reference evidence="15" key="3">
    <citation type="submission" date="2025-09" db="UniProtKB">
        <authorList>
            <consortium name="Ensembl"/>
        </authorList>
    </citation>
    <scope>IDENTIFICATION</scope>
    <source>
        <strain evidence="15">Thoroughbred</strain>
    </source>
</reference>
<proteinExistence type="inferred from homology"/>
<evidence type="ECO:0000313" key="16">
    <source>
        <dbReference type="Proteomes" id="UP000002281"/>
    </source>
</evidence>
<dbReference type="GO" id="GO:0098552">
    <property type="term" value="C:side of membrane"/>
    <property type="evidence" value="ECO:0007669"/>
    <property type="project" value="UniProtKB-KW"/>
</dbReference>
<dbReference type="InterPro" id="IPR019803">
    <property type="entry name" value="Glypican_CS"/>
</dbReference>
<evidence type="ECO:0000256" key="11">
    <source>
        <dbReference type="RuleBase" id="RU003518"/>
    </source>
</evidence>
<evidence type="ECO:0000256" key="9">
    <source>
        <dbReference type="ARBA" id="ARBA00023207"/>
    </source>
</evidence>
<reference evidence="15 16" key="1">
    <citation type="journal article" date="2009" name="Science">
        <title>Genome sequence, comparative analysis, and population genetics of the domestic horse.</title>
        <authorList>
            <consortium name="Broad Institute Genome Sequencing Platform"/>
            <consortium name="Broad Institute Whole Genome Assembly Team"/>
            <person name="Wade C.M."/>
            <person name="Giulotto E."/>
            <person name="Sigurdsson S."/>
            <person name="Zoli M."/>
            <person name="Gnerre S."/>
            <person name="Imsland F."/>
            <person name="Lear T.L."/>
            <person name="Adelson D.L."/>
            <person name="Bailey E."/>
            <person name="Bellone R.R."/>
            <person name="Bloecker H."/>
            <person name="Distl O."/>
            <person name="Edgar R.C."/>
            <person name="Garber M."/>
            <person name="Leeb T."/>
            <person name="Mauceli E."/>
            <person name="MacLeod J.N."/>
            <person name="Penedo M.C.T."/>
            <person name="Raison J.M."/>
            <person name="Sharpe T."/>
            <person name="Vogel J."/>
            <person name="Andersson L."/>
            <person name="Antczak D.F."/>
            <person name="Biagi T."/>
            <person name="Binns M.M."/>
            <person name="Chowdhary B.P."/>
            <person name="Coleman S.J."/>
            <person name="Della Valle G."/>
            <person name="Fryc S."/>
            <person name="Guerin G."/>
            <person name="Hasegawa T."/>
            <person name="Hill E.W."/>
            <person name="Jurka J."/>
            <person name="Kiialainen A."/>
            <person name="Lindgren G."/>
            <person name="Liu J."/>
            <person name="Magnani E."/>
            <person name="Mickelson J.R."/>
            <person name="Murray J."/>
            <person name="Nergadze S.G."/>
            <person name="Onofrio R."/>
            <person name="Pedroni S."/>
            <person name="Piras M.F."/>
            <person name="Raudsepp T."/>
            <person name="Rocchi M."/>
            <person name="Roeed K.H."/>
            <person name="Ryder O.A."/>
            <person name="Searle S."/>
            <person name="Skow L."/>
            <person name="Swinburne J.E."/>
            <person name="Syvaenen A.C."/>
            <person name="Tozaki T."/>
            <person name="Valberg S.J."/>
            <person name="Vaudin M."/>
            <person name="White J.R."/>
            <person name="Zody M.C."/>
            <person name="Lander E.S."/>
            <person name="Lindblad-Toh K."/>
        </authorList>
    </citation>
    <scope>NUCLEOTIDE SEQUENCE [LARGE SCALE GENOMIC DNA]</scope>
    <source>
        <strain evidence="15 16">Thoroughbred</strain>
    </source>
</reference>
<evidence type="ECO:0000256" key="10">
    <source>
        <dbReference type="ARBA" id="ARBA00023288"/>
    </source>
</evidence>
<name>F6TL38_HORSE</name>
<dbReference type="AlphaFoldDB" id="F6TL38"/>
<evidence type="ECO:0000256" key="2">
    <source>
        <dbReference type="ARBA" id="ARBA00010260"/>
    </source>
</evidence>
<evidence type="ECO:0000256" key="8">
    <source>
        <dbReference type="ARBA" id="ARBA00023180"/>
    </source>
</evidence>
<keyword evidence="4 12" id="KW-0336">GPI-anchor</keyword>
<evidence type="ECO:0000256" key="14">
    <source>
        <dbReference type="SAM" id="SignalP"/>
    </source>
</evidence>
<feature type="region of interest" description="Disordered" evidence="13">
    <location>
        <begin position="603"/>
        <end position="627"/>
    </location>
</feature>
<dbReference type="HOGENOM" id="CLU_024658_2_1_1"/>
<dbReference type="PROSITE" id="PS01207">
    <property type="entry name" value="GLYPICAN"/>
    <property type="match status" value="1"/>
</dbReference>
<dbReference type="InterPro" id="IPR001863">
    <property type="entry name" value="Glypican"/>
</dbReference>
<dbReference type="InParanoid" id="F6TL38"/>
<keyword evidence="10 12" id="KW-0449">Lipoprotein</keyword>
<evidence type="ECO:0000256" key="1">
    <source>
        <dbReference type="ARBA" id="ARBA00004471"/>
    </source>
</evidence>
<evidence type="ECO:0000256" key="13">
    <source>
        <dbReference type="SAM" id="MobiDB-lite"/>
    </source>
</evidence>
<evidence type="ECO:0000256" key="4">
    <source>
        <dbReference type="ARBA" id="ARBA00022622"/>
    </source>
</evidence>
<dbReference type="PANTHER" id="PTHR10822">
    <property type="entry name" value="GLYPICAN"/>
    <property type="match status" value="1"/>
</dbReference>
<organism evidence="15 16">
    <name type="scientific">Equus caballus</name>
    <name type="common">Horse</name>
    <dbReference type="NCBI Taxonomy" id="9796"/>
    <lineage>
        <taxon>Eukaryota</taxon>
        <taxon>Metazoa</taxon>
        <taxon>Chordata</taxon>
        <taxon>Craniata</taxon>
        <taxon>Vertebrata</taxon>
        <taxon>Euteleostomi</taxon>
        <taxon>Mammalia</taxon>
        <taxon>Eutheria</taxon>
        <taxon>Laurasiatheria</taxon>
        <taxon>Perissodactyla</taxon>
        <taxon>Equidae</taxon>
        <taxon>Equus</taxon>
    </lineage>
</organism>
<dbReference type="PaxDb" id="9796-ENSECAP00000006214"/>
<keyword evidence="7 12" id="KW-0472">Membrane</keyword>
<keyword evidence="3" id="KW-1003">Cell membrane</keyword>
<reference evidence="15" key="2">
    <citation type="submission" date="2025-08" db="UniProtKB">
        <authorList>
            <consortium name="Ensembl"/>
        </authorList>
    </citation>
    <scope>IDENTIFICATION</scope>
    <source>
        <strain evidence="15">Thoroughbred</strain>
    </source>
</reference>
<comment type="similarity">
    <text evidence="2 11">Belongs to the glypican family.</text>
</comment>
<feature type="compositionally biased region" description="Low complexity" evidence="13">
    <location>
        <begin position="604"/>
        <end position="618"/>
    </location>
</feature>
<dbReference type="GO" id="GO:0005783">
    <property type="term" value="C:endoplasmic reticulum"/>
    <property type="evidence" value="ECO:0007669"/>
    <property type="project" value="Ensembl"/>
</dbReference>
<dbReference type="GO" id="GO:0016477">
    <property type="term" value="P:cell migration"/>
    <property type="evidence" value="ECO:0000318"/>
    <property type="project" value="GO_Central"/>
</dbReference>
<dbReference type="FunCoup" id="F6TL38">
    <property type="interactions" value="504"/>
</dbReference>
<accession>F6TL38</accession>
<dbReference type="GO" id="GO:1905475">
    <property type="term" value="P:regulation of protein localization to membrane"/>
    <property type="evidence" value="ECO:0000318"/>
    <property type="project" value="GO_Central"/>
</dbReference>
<gene>
    <name evidence="15 17" type="primary">GPC2</name>
</gene>
<evidence type="ECO:0000313" key="15">
    <source>
        <dbReference type="Ensembl" id="ENSECAP00000006214.3"/>
    </source>
</evidence>
<evidence type="ECO:0000256" key="7">
    <source>
        <dbReference type="ARBA" id="ARBA00023136"/>
    </source>
</evidence>
<sequence length="627" mass="69104">MSALRSLLLLLLPLCPGPGAGPGSEAKVTRSCTETRQVLGARGYSLSLLPPALISGEHLRICPQEYTCCSSEIEQRLTWETEATFRGLVEESGSFLVHTLAARHRKFDEAFREMLSSSEHSLALLFHRSYGRLYSQYSALFSGLFSRLRDYYERSSEGLDDALVDFWAQLLERMFPLLHPQYIFSSDYLFCLTRFASSADDSLKPFGDSPRRLRLQITRALVAARAFIQGLETGRNVVSEALKVPMSDGCKRAVMRLTGCPLCRGIPSLLPCRGFCLNVAHGCLTSQGMDPDWGAYLDGLLFLAEKLQGPFSFELAAQSIGVKISEGLMYLQENSVGVSAQVFQECGSPPPAPARARRAPAPREEVGRLWTGAAAEEERPTTAAGTSLPRLVWELRERLGRLRGFWAGLPLTVCGDPRMAADISQEAAPCWTGAGRGRYLSPVVGGSLTEQLDNPELDVESSSPDLQTRRRRLQLRAATTRMRAAALGRDLELEDWALTSKVRSRQTSERVSILDFTVQCGRHQKHSYRTAGSFLEWAKMRTAVALERDTMQMTGWPGQQLWPPQPGLLALLEGTVLGAKEEVSLSATTRARAGLGGRPLVFTPNPSSFSSSQPWPCSDLDNRGRVP</sequence>
<dbReference type="GO" id="GO:0005886">
    <property type="term" value="C:plasma membrane"/>
    <property type="evidence" value="ECO:0007669"/>
    <property type="project" value="UniProtKB-SubCell"/>
</dbReference>
<keyword evidence="9 12" id="KW-0357">Heparan sulfate</keyword>
<dbReference type="VGNC" id="VGNC:51138">
    <property type="gene designation" value="GPC2"/>
</dbReference>
<keyword evidence="5 14" id="KW-0732">Signal</keyword>
<dbReference type="Bgee" id="ENSECAG00000008170">
    <property type="expression patterns" value="Expressed in leukocyte and 18 other cell types or tissues"/>
</dbReference>